<proteinExistence type="predicted"/>
<evidence type="ECO:0000256" key="1">
    <source>
        <dbReference type="SAM" id="MobiDB-lite"/>
    </source>
</evidence>
<gene>
    <name evidence="2" type="ORF">CB5_LOCUS22891</name>
</gene>
<dbReference type="EMBL" id="LR862134">
    <property type="protein sequence ID" value="CAD1839680.1"/>
    <property type="molecule type" value="Genomic_DNA"/>
</dbReference>
<organism evidence="2">
    <name type="scientific">Ananas comosus var. bracteatus</name>
    <name type="common">red pineapple</name>
    <dbReference type="NCBI Taxonomy" id="296719"/>
    <lineage>
        <taxon>Eukaryota</taxon>
        <taxon>Viridiplantae</taxon>
        <taxon>Streptophyta</taxon>
        <taxon>Embryophyta</taxon>
        <taxon>Tracheophyta</taxon>
        <taxon>Spermatophyta</taxon>
        <taxon>Magnoliopsida</taxon>
        <taxon>Liliopsida</taxon>
        <taxon>Poales</taxon>
        <taxon>Bromeliaceae</taxon>
        <taxon>Bromelioideae</taxon>
        <taxon>Ananas</taxon>
    </lineage>
</organism>
<dbReference type="AlphaFoldDB" id="A0A6V7Q9G7"/>
<protein>
    <submittedName>
        <fullName evidence="2">Uncharacterized protein</fullName>
    </submittedName>
</protein>
<accession>A0A6V7Q9G7</accession>
<reference evidence="2" key="1">
    <citation type="submission" date="2020-07" db="EMBL/GenBank/DDBJ databases">
        <authorList>
            <person name="Lin J."/>
        </authorList>
    </citation>
    <scope>NUCLEOTIDE SEQUENCE</scope>
</reference>
<evidence type="ECO:0000313" key="2">
    <source>
        <dbReference type="EMBL" id="CAD1839680.1"/>
    </source>
</evidence>
<sequence>MPTTRSKSVGADDAATFEEAETSATSGSGEIRELRSQLAALTDLVTQQADAARWQKARMQRLEDLLLQQAAAREAQVPTPPAPVEVVAPRGSYPALDTSRTAPAIFWRVVDSVPTYGSYPENCGIYSSAKVAEVEDLGCSRVASAGLCIGTTLNLYRNKWLYRYSIESVPVHLAVFCEPEPRVCVYRVLYRYTFPCTGTQCSPQTTCSGGCFCNCCLSIKHPTPSSLSLRPEEEKSSL</sequence>
<name>A0A6V7Q9G7_ANACO</name>
<feature type="region of interest" description="Disordered" evidence="1">
    <location>
        <begin position="1"/>
        <end position="30"/>
    </location>
</feature>